<protein>
    <recommendedName>
        <fullName evidence="1">NYN domain-containing protein</fullName>
    </recommendedName>
</protein>
<dbReference type="Proteomes" id="UP001642484">
    <property type="component" value="Unassembled WGS sequence"/>
</dbReference>
<feature type="domain" description="NYN" evidence="1">
    <location>
        <begin position="53"/>
        <end position="166"/>
    </location>
</feature>
<name>A0ABP0LJH7_9DINO</name>
<dbReference type="InterPro" id="IPR021139">
    <property type="entry name" value="NYN"/>
</dbReference>
<dbReference type="Pfam" id="PF01936">
    <property type="entry name" value="NYN"/>
    <property type="match status" value="1"/>
</dbReference>
<reference evidence="2 3" key="1">
    <citation type="submission" date="2024-02" db="EMBL/GenBank/DDBJ databases">
        <authorList>
            <person name="Chen Y."/>
            <person name="Shah S."/>
            <person name="Dougan E. K."/>
            <person name="Thang M."/>
            <person name="Chan C."/>
        </authorList>
    </citation>
    <scope>NUCLEOTIDE SEQUENCE [LARGE SCALE GENOMIC DNA]</scope>
</reference>
<evidence type="ECO:0000313" key="2">
    <source>
        <dbReference type="EMBL" id="CAK9038778.1"/>
    </source>
</evidence>
<evidence type="ECO:0000313" key="3">
    <source>
        <dbReference type="Proteomes" id="UP001642484"/>
    </source>
</evidence>
<sequence length="475" mass="52593">MRAFNVLRLPLWSLPHVGEGLPAGRTIHKFGCLGWCGFGTLKELQTRTELLVDADLHSVDEIRQAISRLEDEAGVVQTKIFAAPARKDNKKWGRLMQETGITFCPVKRSTEVNHAKEPNDEAMTSAIQELVGDSSVNRIALLTSDLGFTDTILKATAAGAKVTVVTPEYCCSAIRRYKELGVEVVQLEAQTERGSRVRAILHNDGEGSVELAERYKSIEYTKLDQVTGLLGDLGYMNTGKFLAPACAKFWFAHGLGPLVVFPEQLGTLAVQEVISQPSLVRSWKRYDHDLAFFTPTLGLVKSGCEPYGNPLARSIFRAGGPFMLKDSPNLVSTALRRLGYLDHVLNTDEAEAMFSFVNVSTNKVLLKKVGMLPDQNDSSGDVQEKLRAAFLSHASGCQWKKLGDGHERIQQILLREQLLAKSQVGCSPEGMLDAMKVYIQKYRLAPKKTFNALSCMIARNSNQNPSQRPLIEWKL</sequence>
<gene>
    <name evidence="2" type="ORF">CCMP2556_LOCUS21159</name>
</gene>
<dbReference type="EMBL" id="CAXAMN010012669">
    <property type="protein sequence ID" value="CAK9038778.1"/>
    <property type="molecule type" value="Genomic_DNA"/>
</dbReference>
<evidence type="ECO:0000259" key="1">
    <source>
        <dbReference type="Pfam" id="PF01936"/>
    </source>
</evidence>
<proteinExistence type="predicted"/>
<comment type="caution">
    <text evidence="2">The sequence shown here is derived from an EMBL/GenBank/DDBJ whole genome shotgun (WGS) entry which is preliminary data.</text>
</comment>
<keyword evidence="3" id="KW-1185">Reference proteome</keyword>
<accession>A0ABP0LJH7</accession>
<organism evidence="2 3">
    <name type="scientific">Durusdinium trenchii</name>
    <dbReference type="NCBI Taxonomy" id="1381693"/>
    <lineage>
        <taxon>Eukaryota</taxon>
        <taxon>Sar</taxon>
        <taxon>Alveolata</taxon>
        <taxon>Dinophyceae</taxon>
        <taxon>Suessiales</taxon>
        <taxon>Symbiodiniaceae</taxon>
        <taxon>Durusdinium</taxon>
    </lineage>
</organism>